<dbReference type="Proteomes" id="UP000185596">
    <property type="component" value="Unassembled WGS sequence"/>
</dbReference>
<dbReference type="PANTHER" id="PTHR38340">
    <property type="entry name" value="S-LAYER PROTEIN"/>
    <property type="match status" value="1"/>
</dbReference>
<organism evidence="4 5">
    <name type="scientific">Actinophytocola xanthii</name>
    <dbReference type="NCBI Taxonomy" id="1912961"/>
    <lineage>
        <taxon>Bacteria</taxon>
        <taxon>Bacillati</taxon>
        <taxon>Actinomycetota</taxon>
        <taxon>Actinomycetes</taxon>
        <taxon>Pseudonocardiales</taxon>
        <taxon>Pseudonocardiaceae</taxon>
    </lineage>
</organism>
<keyword evidence="5" id="KW-1185">Reference proteome</keyword>
<sequence>MSVVAGFMVGLAVAQGVTPAAATPTSVQLVQGELTVSAGADGANRLVAAVRGDRLYLTDALPLESRAGCQQVTGTEVACPLGDVRSVSFQLGEGDDNAAFHVLVPVAGSGGPGNDKILGGRTDDALSGGAGDDTIHGNGGADTLDGGAGKDAIHGGAGGDQLYGDGKSSESGCLGQPCSDTVHGDEGDDHLAGGESGDHLFGGDGEDTLDEPISGANRLDGGKGDDTIVGAGAGMRDMVVYDRVAAVGVNLSATSYDGPSVELPAGHAGALGANGTLVERDTVTDVHDISTGDGDDVLIGSGGNPVMISGGGSDLCDPDGDDGVELAPCT</sequence>
<evidence type="ECO:0008006" key="6">
    <source>
        <dbReference type="Google" id="ProtNLM"/>
    </source>
</evidence>
<dbReference type="PROSITE" id="PS00330">
    <property type="entry name" value="HEMOLYSIN_CALCIUM"/>
    <property type="match status" value="2"/>
</dbReference>
<evidence type="ECO:0000256" key="2">
    <source>
        <dbReference type="ARBA" id="ARBA00022525"/>
    </source>
</evidence>
<comment type="caution">
    <text evidence="4">The sequence shown here is derived from an EMBL/GenBank/DDBJ whole genome shotgun (WGS) entry which is preliminary data.</text>
</comment>
<dbReference type="EMBL" id="MSIE01000002">
    <property type="protein sequence ID" value="OLF19291.1"/>
    <property type="molecule type" value="Genomic_DNA"/>
</dbReference>
<feature type="compositionally biased region" description="Basic and acidic residues" evidence="3">
    <location>
        <begin position="182"/>
        <end position="198"/>
    </location>
</feature>
<dbReference type="InterPro" id="IPR011049">
    <property type="entry name" value="Serralysin-like_metalloprot_C"/>
</dbReference>
<feature type="region of interest" description="Disordered" evidence="3">
    <location>
        <begin position="159"/>
        <end position="221"/>
    </location>
</feature>
<comment type="subcellular location">
    <subcellularLocation>
        <location evidence="1">Secreted</location>
    </subcellularLocation>
</comment>
<evidence type="ECO:0000313" key="5">
    <source>
        <dbReference type="Proteomes" id="UP000185596"/>
    </source>
</evidence>
<evidence type="ECO:0000313" key="4">
    <source>
        <dbReference type="EMBL" id="OLF19291.1"/>
    </source>
</evidence>
<dbReference type="OrthoDB" id="4323817at2"/>
<dbReference type="STRING" id="1912961.BU204_02790"/>
<dbReference type="AlphaFoldDB" id="A0A1Q8CY51"/>
<dbReference type="InterPro" id="IPR050557">
    <property type="entry name" value="RTX_toxin/Mannuronan_C5-epim"/>
</dbReference>
<evidence type="ECO:0000256" key="3">
    <source>
        <dbReference type="SAM" id="MobiDB-lite"/>
    </source>
</evidence>
<dbReference type="Pfam" id="PF00353">
    <property type="entry name" value="HemolysinCabind"/>
    <property type="match status" value="4"/>
</dbReference>
<name>A0A1Q8CY51_9PSEU</name>
<protein>
    <recommendedName>
        <fullName evidence="6">Calcium-binding protein</fullName>
    </recommendedName>
</protein>
<gene>
    <name evidence="4" type="ORF">BU204_02790</name>
</gene>
<keyword evidence="2" id="KW-0964">Secreted</keyword>
<accession>A0A1Q8CY51</accession>
<dbReference type="Gene3D" id="2.150.10.10">
    <property type="entry name" value="Serralysin-like metalloprotease, C-terminal"/>
    <property type="match status" value="2"/>
</dbReference>
<dbReference type="GO" id="GO:0005509">
    <property type="term" value="F:calcium ion binding"/>
    <property type="evidence" value="ECO:0007669"/>
    <property type="project" value="InterPro"/>
</dbReference>
<dbReference type="SUPFAM" id="SSF51120">
    <property type="entry name" value="beta-Roll"/>
    <property type="match status" value="2"/>
</dbReference>
<evidence type="ECO:0000256" key="1">
    <source>
        <dbReference type="ARBA" id="ARBA00004613"/>
    </source>
</evidence>
<dbReference type="InterPro" id="IPR018511">
    <property type="entry name" value="Hemolysin-typ_Ca-bd_CS"/>
</dbReference>
<proteinExistence type="predicted"/>
<dbReference type="PANTHER" id="PTHR38340:SF1">
    <property type="entry name" value="S-LAYER PROTEIN"/>
    <property type="match status" value="1"/>
</dbReference>
<reference evidence="4 5" key="1">
    <citation type="submission" date="2016-12" db="EMBL/GenBank/DDBJ databases">
        <title>The draft genome sequence of Actinophytocola sp. 11-183.</title>
        <authorList>
            <person name="Wang W."/>
            <person name="Yuan L."/>
        </authorList>
    </citation>
    <scope>NUCLEOTIDE SEQUENCE [LARGE SCALE GENOMIC DNA]</scope>
    <source>
        <strain evidence="4 5">11-183</strain>
    </source>
</reference>
<dbReference type="GO" id="GO:0005576">
    <property type="term" value="C:extracellular region"/>
    <property type="evidence" value="ECO:0007669"/>
    <property type="project" value="UniProtKB-SubCell"/>
</dbReference>
<dbReference type="RefSeq" id="WP_075123895.1">
    <property type="nucleotide sequence ID" value="NZ_MSIE01000002.1"/>
</dbReference>
<dbReference type="PRINTS" id="PR00313">
    <property type="entry name" value="CABNDNGRPT"/>
</dbReference>
<dbReference type="InterPro" id="IPR001343">
    <property type="entry name" value="Hemolysn_Ca-bd"/>
</dbReference>